<keyword evidence="8" id="KW-1185">Reference proteome</keyword>
<evidence type="ECO:0000256" key="4">
    <source>
        <dbReference type="ARBA" id="ARBA00023136"/>
    </source>
</evidence>
<gene>
    <name evidence="7" type="ORF">A7K91_18720</name>
</gene>
<dbReference type="InterPro" id="IPR009908">
    <property type="entry name" value="Methylamine_util_MauE"/>
</dbReference>
<feature type="domain" description="Methylamine utilisation protein MauE" evidence="6">
    <location>
        <begin position="2"/>
        <end position="114"/>
    </location>
</feature>
<evidence type="ECO:0000259" key="6">
    <source>
        <dbReference type="Pfam" id="PF07291"/>
    </source>
</evidence>
<dbReference type="AlphaFoldDB" id="A0A1A5YQR9"/>
<keyword evidence="2 5" id="KW-0812">Transmembrane</keyword>
<evidence type="ECO:0000313" key="8">
    <source>
        <dbReference type="Proteomes" id="UP000092024"/>
    </source>
</evidence>
<name>A0A1A5YQR9_9BACL</name>
<feature type="transmembrane region" description="Helical" evidence="5">
    <location>
        <begin position="35"/>
        <end position="56"/>
    </location>
</feature>
<evidence type="ECO:0000313" key="7">
    <source>
        <dbReference type="EMBL" id="OBR67967.1"/>
    </source>
</evidence>
<comment type="caution">
    <text evidence="7">The sequence shown here is derived from an EMBL/GenBank/DDBJ whole genome shotgun (WGS) entry which is preliminary data.</text>
</comment>
<evidence type="ECO:0000256" key="1">
    <source>
        <dbReference type="ARBA" id="ARBA00004141"/>
    </source>
</evidence>
<proteinExistence type="predicted"/>
<evidence type="ECO:0000256" key="2">
    <source>
        <dbReference type="ARBA" id="ARBA00022692"/>
    </source>
</evidence>
<evidence type="ECO:0000256" key="3">
    <source>
        <dbReference type="ARBA" id="ARBA00022989"/>
    </source>
</evidence>
<dbReference type="Proteomes" id="UP000092024">
    <property type="component" value="Unassembled WGS sequence"/>
</dbReference>
<dbReference type="Pfam" id="PF07291">
    <property type="entry name" value="MauE"/>
    <property type="match status" value="1"/>
</dbReference>
<accession>A0A1A5YQR9</accession>
<dbReference type="GO" id="GO:0016020">
    <property type="term" value="C:membrane"/>
    <property type="evidence" value="ECO:0007669"/>
    <property type="project" value="UniProtKB-SubCell"/>
</dbReference>
<keyword evidence="3 5" id="KW-1133">Transmembrane helix</keyword>
<dbReference type="STRING" id="1844972.A7K91_18720"/>
<dbReference type="EMBL" id="LYPA01000030">
    <property type="protein sequence ID" value="OBR67967.1"/>
    <property type="molecule type" value="Genomic_DNA"/>
</dbReference>
<protein>
    <recommendedName>
        <fullName evidence="6">Methylamine utilisation protein MauE domain-containing protein</fullName>
    </recommendedName>
</protein>
<keyword evidence="4 5" id="KW-0472">Membrane</keyword>
<organism evidence="7 8">
    <name type="scientific">Paenibacillus oryzae</name>
    <dbReference type="NCBI Taxonomy" id="1844972"/>
    <lineage>
        <taxon>Bacteria</taxon>
        <taxon>Bacillati</taxon>
        <taxon>Bacillota</taxon>
        <taxon>Bacilli</taxon>
        <taxon>Bacillales</taxon>
        <taxon>Paenibacillaceae</taxon>
        <taxon>Paenibacillus</taxon>
    </lineage>
</organism>
<feature type="transmembrane region" description="Helical" evidence="5">
    <location>
        <begin position="124"/>
        <end position="144"/>
    </location>
</feature>
<sequence>MLIAFFFFLACYMKMQNISEFKYEIMTYNVIPRRLAPLAAYLFLALEWVIAGLFLFHNKGPLKEVLAVGLLLLFALVLHIKKSGVQSCTCFGELSWLNRRPIARNTTAAAVILLNAAVVPGGSFLSAVESSFVFLSFVLILFLVQARSNHQQLKGVKAIE</sequence>
<feature type="transmembrane region" description="Helical" evidence="5">
    <location>
        <begin position="62"/>
        <end position="80"/>
    </location>
</feature>
<evidence type="ECO:0000256" key="5">
    <source>
        <dbReference type="SAM" id="Phobius"/>
    </source>
</evidence>
<comment type="subcellular location">
    <subcellularLocation>
        <location evidence="1">Membrane</location>
        <topology evidence="1">Multi-pass membrane protein</topology>
    </subcellularLocation>
</comment>
<reference evidence="7 8" key="1">
    <citation type="submission" date="2016-05" db="EMBL/GenBank/DDBJ databases">
        <title>Paenibacillus oryzae. sp. nov., isolated from the rice root.</title>
        <authorList>
            <person name="Zhang J."/>
            <person name="Zhang X."/>
        </authorList>
    </citation>
    <scope>NUCLEOTIDE SEQUENCE [LARGE SCALE GENOMIC DNA]</scope>
    <source>
        <strain evidence="7 8">1DrF-4</strain>
    </source>
</reference>
<dbReference type="GO" id="GO:0030416">
    <property type="term" value="P:methylamine metabolic process"/>
    <property type="evidence" value="ECO:0007669"/>
    <property type="project" value="InterPro"/>
</dbReference>